<keyword evidence="7" id="KW-0408">Iron</keyword>
<dbReference type="InterPro" id="IPR006657">
    <property type="entry name" value="MoPterin_dinucl-bd_dom"/>
</dbReference>
<proteinExistence type="inferred from homology"/>
<dbReference type="InterPro" id="IPR006311">
    <property type="entry name" value="TAT_signal"/>
</dbReference>
<dbReference type="Pfam" id="PF04879">
    <property type="entry name" value="Molybdop_Fe4S4"/>
    <property type="match status" value="1"/>
</dbReference>
<dbReference type="SMART" id="SM00926">
    <property type="entry name" value="Molybdop_Fe4S4"/>
    <property type="match status" value="1"/>
</dbReference>
<dbReference type="PROSITE" id="PS51318">
    <property type="entry name" value="TAT"/>
    <property type="match status" value="1"/>
</dbReference>
<evidence type="ECO:0000256" key="7">
    <source>
        <dbReference type="ARBA" id="ARBA00023004"/>
    </source>
</evidence>
<dbReference type="InterPro" id="IPR006656">
    <property type="entry name" value="Mopterin_OxRdtase"/>
</dbReference>
<keyword evidence="3" id="KW-0500">Molybdenum</keyword>
<keyword evidence="5" id="KW-0732">Signal</keyword>
<dbReference type="GO" id="GO:0043546">
    <property type="term" value="F:molybdopterin cofactor binding"/>
    <property type="evidence" value="ECO:0007669"/>
    <property type="project" value="InterPro"/>
</dbReference>
<dbReference type="PANTHER" id="PTHR43742:SF9">
    <property type="entry name" value="TETRATHIONATE REDUCTASE SUBUNIT A"/>
    <property type="match status" value="1"/>
</dbReference>
<evidence type="ECO:0000256" key="2">
    <source>
        <dbReference type="ARBA" id="ARBA00022485"/>
    </source>
</evidence>
<reference evidence="10" key="1">
    <citation type="submission" date="2022-11" db="EMBL/GenBank/DDBJ databases">
        <title>Marilongibacter aestuarii gen. nov., sp. nov., isolated from tidal flat sediment.</title>
        <authorList>
            <person name="Jiayan W."/>
        </authorList>
    </citation>
    <scope>NUCLEOTIDE SEQUENCE</scope>
    <source>
        <strain evidence="10">Z1-6</strain>
    </source>
</reference>
<dbReference type="SUPFAM" id="SSF50692">
    <property type="entry name" value="ADC-like"/>
    <property type="match status" value="1"/>
</dbReference>
<dbReference type="InterPro" id="IPR006963">
    <property type="entry name" value="Mopterin_OxRdtase_4Fe-4S_dom"/>
</dbReference>
<dbReference type="PANTHER" id="PTHR43742">
    <property type="entry name" value="TRIMETHYLAMINE-N-OXIDE REDUCTASE"/>
    <property type="match status" value="1"/>
</dbReference>
<dbReference type="GO" id="GO:0046872">
    <property type="term" value="F:metal ion binding"/>
    <property type="evidence" value="ECO:0007669"/>
    <property type="project" value="UniProtKB-KW"/>
</dbReference>
<dbReference type="RefSeq" id="WP_343332953.1">
    <property type="nucleotide sequence ID" value="NZ_JAPOHD010000020.1"/>
</dbReference>
<dbReference type="Gene3D" id="2.20.25.90">
    <property type="entry name" value="ADC-like domains"/>
    <property type="match status" value="1"/>
</dbReference>
<evidence type="ECO:0000256" key="1">
    <source>
        <dbReference type="ARBA" id="ARBA00010312"/>
    </source>
</evidence>
<dbReference type="Gene3D" id="3.40.228.10">
    <property type="entry name" value="Dimethylsulfoxide Reductase, domain 2"/>
    <property type="match status" value="1"/>
</dbReference>
<keyword evidence="4" id="KW-0479">Metal-binding</keyword>
<gene>
    <name evidence="10" type="ORF">OU798_09715</name>
</gene>
<sequence length="740" mass="83158">MSSRRDFIKITSVGGAGLFAAGNVAAKYFNPGKNMKGTIQRTPTYCEVCFWKCSGWAHTNENGELWKVVGNKKDPLCNGRLCPRGSGGIGMYNDPDRLKSPMIRIEERGKQVFKEVTWHKALEYVAQKMEALKEKHGAESLALFNHGSGGKHFSNLVKAFGSTNIVAPSYAQCRGPREAAWIATFGTAVNAPEPTDIKNTNCLVLIGSHIGENMHNTQVQEMSEAIDRGATIITVDPRLSTAATHSKHWLPIKPATDIALLLAWMHVIIYEKRYNHEYIEKNTFGFKELKEYVAEYTPEWAAGITNLKASQIRETAREMAFHAPSTIVHPGRHVTWYGDDVQRVRCIAILNGLLGSFGTKGGFYMQTKASVPTFSHPPYPQPKWSWKDFLDGKFPSAEINVSNAMIDASHPDNQSDKKIKGWIVVGTNLINTIPNTPRTIEAIRNQDLVVVVDTMPMEITGWADVILPECTYLERYDDLRVSPERYATLALRVPAVKPKHLTKPASWIVRRLGLKLGLQDYFNYSDFSEVLDWQLKQMGSSLAEMKKKGVTVVDRPESSLYLPKDEPVQLKTKSGKIELYSQLLEEQGFDPLPKYTAHPEAPDGFYRLNYGRAPMHTFTRTANNPNLSDIMNENRLWVNPQVAENHGLKMNQMIWLENQDGVLSEFPIKVRVTERIGPDCVYMVHGFGHNNKRLKRAHGKGISDTKLITRVAIDPIMGGTGMRGNFVKFLVEEPKKEVES</sequence>
<evidence type="ECO:0000313" key="10">
    <source>
        <dbReference type="EMBL" id="MCY1720619.1"/>
    </source>
</evidence>
<feature type="domain" description="4Fe-4S Mo/W bis-MGD-type" evidence="9">
    <location>
        <begin position="39"/>
        <end position="96"/>
    </location>
</feature>
<dbReference type="SUPFAM" id="SSF53706">
    <property type="entry name" value="Formate dehydrogenase/DMSO reductase, domains 1-3"/>
    <property type="match status" value="1"/>
</dbReference>
<dbReference type="Gene3D" id="2.40.40.20">
    <property type="match status" value="1"/>
</dbReference>
<keyword evidence="11" id="KW-1185">Reference proteome</keyword>
<comment type="similarity">
    <text evidence="1">Belongs to the prokaryotic molybdopterin-containing oxidoreductase family.</text>
</comment>
<dbReference type="Pfam" id="PF00384">
    <property type="entry name" value="Molybdopterin"/>
    <property type="match status" value="1"/>
</dbReference>
<dbReference type="InterPro" id="IPR050612">
    <property type="entry name" value="Prok_Mopterin_Oxidored"/>
</dbReference>
<evidence type="ECO:0000256" key="6">
    <source>
        <dbReference type="ARBA" id="ARBA00023002"/>
    </source>
</evidence>
<dbReference type="Proteomes" id="UP001145087">
    <property type="component" value="Unassembled WGS sequence"/>
</dbReference>
<evidence type="ECO:0000256" key="8">
    <source>
        <dbReference type="ARBA" id="ARBA00023014"/>
    </source>
</evidence>
<dbReference type="GO" id="GO:0051539">
    <property type="term" value="F:4 iron, 4 sulfur cluster binding"/>
    <property type="evidence" value="ECO:0007669"/>
    <property type="project" value="UniProtKB-KW"/>
</dbReference>
<evidence type="ECO:0000256" key="4">
    <source>
        <dbReference type="ARBA" id="ARBA00022723"/>
    </source>
</evidence>
<dbReference type="PROSITE" id="PS51669">
    <property type="entry name" value="4FE4S_MOW_BIS_MGD"/>
    <property type="match status" value="1"/>
</dbReference>
<dbReference type="AlphaFoldDB" id="A0A9X3F4V0"/>
<name>A0A9X3F4V0_9BACT</name>
<dbReference type="Pfam" id="PF01568">
    <property type="entry name" value="Molydop_binding"/>
    <property type="match status" value="1"/>
</dbReference>
<evidence type="ECO:0000256" key="3">
    <source>
        <dbReference type="ARBA" id="ARBA00022505"/>
    </source>
</evidence>
<accession>A0A9X3F4V0</accession>
<dbReference type="InterPro" id="IPR009010">
    <property type="entry name" value="Asp_de-COase-like_dom_sf"/>
</dbReference>
<dbReference type="Gene3D" id="3.40.50.740">
    <property type="match status" value="1"/>
</dbReference>
<dbReference type="EMBL" id="JAPOHD010000020">
    <property type="protein sequence ID" value="MCY1720619.1"/>
    <property type="molecule type" value="Genomic_DNA"/>
</dbReference>
<evidence type="ECO:0000259" key="9">
    <source>
        <dbReference type="PROSITE" id="PS51669"/>
    </source>
</evidence>
<evidence type="ECO:0000313" key="11">
    <source>
        <dbReference type="Proteomes" id="UP001145087"/>
    </source>
</evidence>
<dbReference type="GO" id="GO:0016491">
    <property type="term" value="F:oxidoreductase activity"/>
    <property type="evidence" value="ECO:0007669"/>
    <property type="project" value="UniProtKB-KW"/>
</dbReference>
<dbReference type="Gene3D" id="3.30.2070.10">
    <property type="entry name" value="Formate dehydrogenase/DMSO reductase"/>
    <property type="match status" value="1"/>
</dbReference>
<comment type="caution">
    <text evidence="10">The sequence shown here is derived from an EMBL/GenBank/DDBJ whole genome shotgun (WGS) entry which is preliminary data.</text>
</comment>
<keyword evidence="8" id="KW-0411">Iron-sulfur</keyword>
<organism evidence="10 11">
    <name type="scientific">Draconibacterium aestuarii</name>
    <dbReference type="NCBI Taxonomy" id="2998507"/>
    <lineage>
        <taxon>Bacteria</taxon>
        <taxon>Pseudomonadati</taxon>
        <taxon>Bacteroidota</taxon>
        <taxon>Bacteroidia</taxon>
        <taxon>Marinilabiliales</taxon>
        <taxon>Prolixibacteraceae</taxon>
        <taxon>Draconibacterium</taxon>
    </lineage>
</organism>
<protein>
    <submittedName>
        <fullName evidence="10">Molybdopterin-dependent oxidoreductase</fullName>
    </submittedName>
</protein>
<evidence type="ECO:0000256" key="5">
    <source>
        <dbReference type="ARBA" id="ARBA00022729"/>
    </source>
</evidence>
<keyword evidence="6" id="KW-0560">Oxidoreductase</keyword>
<keyword evidence="2" id="KW-0004">4Fe-4S</keyword>
<dbReference type="CDD" id="cd02778">
    <property type="entry name" value="MopB_CT_Thiosulfate-R-like"/>
    <property type="match status" value="1"/>
</dbReference>